<accession>A0ABV8MXC5</accession>
<feature type="region of interest" description="Disordered" evidence="1">
    <location>
        <begin position="361"/>
        <end position="382"/>
    </location>
</feature>
<evidence type="ECO:0000313" key="3">
    <source>
        <dbReference type="Proteomes" id="UP001595871"/>
    </source>
</evidence>
<keyword evidence="3" id="KW-1185">Reference proteome</keyword>
<dbReference type="InterPro" id="IPR011990">
    <property type="entry name" value="TPR-like_helical_dom_sf"/>
</dbReference>
<dbReference type="SUPFAM" id="SSF48452">
    <property type="entry name" value="TPR-like"/>
    <property type="match status" value="1"/>
</dbReference>
<comment type="caution">
    <text evidence="2">The sequence shown here is derived from an EMBL/GenBank/DDBJ whole genome shotgun (WGS) entry which is preliminary data.</text>
</comment>
<proteinExistence type="predicted"/>
<evidence type="ECO:0000256" key="1">
    <source>
        <dbReference type="SAM" id="MobiDB-lite"/>
    </source>
</evidence>
<dbReference type="Proteomes" id="UP001595871">
    <property type="component" value="Unassembled WGS sequence"/>
</dbReference>
<feature type="compositionally biased region" description="Polar residues" evidence="1">
    <location>
        <begin position="404"/>
        <end position="418"/>
    </location>
</feature>
<dbReference type="Gene3D" id="1.25.40.10">
    <property type="entry name" value="Tetratricopeptide repeat domain"/>
    <property type="match status" value="1"/>
</dbReference>
<evidence type="ECO:0000313" key="2">
    <source>
        <dbReference type="EMBL" id="MFC4184824.1"/>
    </source>
</evidence>
<gene>
    <name evidence="2" type="ORF">ACFO3R_00155</name>
</gene>
<reference evidence="3" key="1">
    <citation type="journal article" date="2019" name="Int. J. Syst. Evol. Microbiol.">
        <title>The Global Catalogue of Microorganisms (GCM) 10K type strain sequencing project: providing services to taxonomists for standard genome sequencing and annotation.</title>
        <authorList>
            <consortium name="The Broad Institute Genomics Platform"/>
            <consortium name="The Broad Institute Genome Sequencing Center for Infectious Disease"/>
            <person name="Wu L."/>
            <person name="Ma J."/>
        </authorList>
    </citation>
    <scope>NUCLEOTIDE SEQUENCE [LARGE SCALE GENOMIC DNA]</scope>
    <source>
        <strain evidence="3">CCM 3243</strain>
    </source>
</reference>
<sequence length="418" mass="44993">MTATLHPAVERADLLIDLKRCEEARELLAGRLAEDPEDIRAWVELARSHLGDEKDGAKALEATEQALALDAEDIGALTMHAHALRRAGRFPETEGVLREVIRLAPDNWHGYALLANWLWRIRWIRSGQANGGTARREDMAVGLREADALAQEAIRLAPEEVYAYEVALLIAEMSGDRTAVDQLDEIILRLDPQHEEALTRRTKQAATAPGVKATQAATLYADALASTPGSAPMRRGLDEASYRLLRGIRWLALLCLAFAAVGIDLFATEGETQRELPLVLGQRLWDLVPMAVCLGPGCSAAIPAPARRDSGQPALTRPAPSLAPCGPRPSGVGHALCPADHPDPVDTTHGPPCAVLGRHGADGGDALVRPEEDPLSQTAPRLGPSRCFVSSWRWLTRRPGRVPQATSNAPRGSAASSP</sequence>
<name>A0ABV8MXC5_9ACTN</name>
<dbReference type="RefSeq" id="WP_307817364.1">
    <property type="nucleotide sequence ID" value="NZ_JBHSCF010000001.1"/>
</dbReference>
<protein>
    <submittedName>
        <fullName evidence="2">Tetratricopeptide repeat protein</fullName>
    </submittedName>
</protein>
<organism evidence="2 3">
    <name type="scientific">Streptomyces flavovirens</name>
    <dbReference type="NCBI Taxonomy" id="52258"/>
    <lineage>
        <taxon>Bacteria</taxon>
        <taxon>Bacillati</taxon>
        <taxon>Actinomycetota</taxon>
        <taxon>Actinomycetes</taxon>
        <taxon>Kitasatosporales</taxon>
        <taxon>Streptomycetaceae</taxon>
        <taxon>Streptomyces</taxon>
    </lineage>
</organism>
<dbReference type="EMBL" id="JBHSCF010000001">
    <property type="protein sequence ID" value="MFC4184824.1"/>
    <property type="molecule type" value="Genomic_DNA"/>
</dbReference>
<feature type="region of interest" description="Disordered" evidence="1">
    <location>
        <begin position="398"/>
        <end position="418"/>
    </location>
</feature>